<dbReference type="AlphaFoldDB" id="A0A8J7CYN3"/>
<dbReference type="EMBL" id="JACVXA010000058">
    <property type="protein sequence ID" value="MBE3639777.1"/>
    <property type="molecule type" value="Genomic_DNA"/>
</dbReference>
<keyword evidence="1" id="KW-0812">Transmembrane</keyword>
<evidence type="ECO:0000256" key="1">
    <source>
        <dbReference type="SAM" id="Phobius"/>
    </source>
</evidence>
<evidence type="ECO:0000313" key="2">
    <source>
        <dbReference type="EMBL" id="MBE3639777.1"/>
    </source>
</evidence>
<keyword evidence="1" id="KW-1133">Transmembrane helix</keyword>
<organism evidence="2 3">
    <name type="scientific">Mangrovicoccus algicola</name>
    <dbReference type="NCBI Taxonomy" id="2771008"/>
    <lineage>
        <taxon>Bacteria</taxon>
        <taxon>Pseudomonadati</taxon>
        <taxon>Pseudomonadota</taxon>
        <taxon>Alphaproteobacteria</taxon>
        <taxon>Rhodobacterales</taxon>
        <taxon>Paracoccaceae</taxon>
        <taxon>Mangrovicoccus</taxon>
    </lineage>
</organism>
<dbReference type="Proteomes" id="UP000609121">
    <property type="component" value="Unassembled WGS sequence"/>
</dbReference>
<protein>
    <submittedName>
        <fullName evidence="2">Exopolysaccharide biosynthesis protein</fullName>
    </submittedName>
</protein>
<dbReference type="Pfam" id="PF06055">
    <property type="entry name" value="ExoD"/>
    <property type="match status" value="1"/>
</dbReference>
<name>A0A8J7CYN3_9RHOB</name>
<accession>A0A8J7CYN3</accession>
<dbReference type="PANTHER" id="PTHR41795:SF1">
    <property type="entry name" value="EXOPOLYSACCHARIDE SYNTHESIS PROTEIN"/>
    <property type="match status" value="1"/>
</dbReference>
<dbReference type="PANTHER" id="PTHR41795">
    <property type="entry name" value="EXOPOLYSACCHARIDE SYNTHESIS PROTEIN"/>
    <property type="match status" value="1"/>
</dbReference>
<keyword evidence="3" id="KW-1185">Reference proteome</keyword>
<comment type="caution">
    <text evidence="2">The sequence shown here is derived from an EMBL/GenBank/DDBJ whole genome shotgun (WGS) entry which is preliminary data.</text>
</comment>
<feature type="transmembrane region" description="Helical" evidence="1">
    <location>
        <begin position="126"/>
        <end position="159"/>
    </location>
</feature>
<feature type="transmembrane region" description="Helical" evidence="1">
    <location>
        <begin position="165"/>
        <end position="191"/>
    </location>
</feature>
<evidence type="ECO:0000313" key="3">
    <source>
        <dbReference type="Proteomes" id="UP000609121"/>
    </source>
</evidence>
<gene>
    <name evidence="2" type="ORF">ICN82_16360</name>
</gene>
<reference evidence="2" key="1">
    <citation type="submission" date="2020-09" db="EMBL/GenBank/DDBJ databases">
        <title>A novel bacterium of genus Mangrovicoccus, isolated from South China Sea.</title>
        <authorList>
            <person name="Huang H."/>
            <person name="Mo K."/>
            <person name="Hu Y."/>
        </authorList>
    </citation>
    <scope>NUCLEOTIDE SEQUENCE</scope>
    <source>
        <strain evidence="2">HB182678</strain>
    </source>
</reference>
<dbReference type="InterPro" id="IPR010331">
    <property type="entry name" value="ExoD"/>
</dbReference>
<feature type="transmembrane region" description="Helical" evidence="1">
    <location>
        <begin position="39"/>
        <end position="64"/>
    </location>
</feature>
<keyword evidence="1" id="KW-0472">Membrane</keyword>
<sequence length="193" mass="20897">MEELLGKLREAASAETVSFQRILQAVEDTSFLPVLMVPALLVVSPLSGIPLFSSICGLIIAFVAGQMVFGRHHLWLPEAMTGKEIRARRLRDGLDRIAGLARWLDRNATGHGSWAMRRPVRKGCELACMTCGLAMPLLEIVPFSSSILGLAVLLFSVAMLARDALFMAMGALLMLTALSLPFYAINAVAAVML</sequence>
<dbReference type="PIRSF" id="PIRSF033239">
    <property type="entry name" value="ExoD"/>
    <property type="match status" value="1"/>
</dbReference>
<proteinExistence type="predicted"/>